<name>A0ABS6V105_9PSEU</name>
<dbReference type="InterPro" id="IPR025110">
    <property type="entry name" value="AMP-bd_C"/>
</dbReference>
<sequence length="561" mass="59493">MPQAHRHPPERIAEYVAAGWWHDDAAWTWDALFRARVSERGDAVAVVDPANRESLLGSPPRRPTWVELDAEVDALAAVLAARGIGPGAVVGTQLPNTVELVVAYLAVTRLGAVVSPFPMPWREHELAPLGASAGLRAVVTVGSFGDRRHAAEARASADGWPGDVAVLAWGPDLPAGVESLDGLPAATVPRLKQHPADVVTLCWTSGTEATPKGVPRCANSWTVIGRGCAAAPGLTAADVILSPFPLVNMAGFGGIFVPWLLTGATLVQHHPFDLPTYLRQIATERVTYTLAPPALLTGMLRAPGLLDAADLSSLRVVGSGSAPLSGALIREWRDRFGIEVTNFFGSNEGIPLISDQLTVPDPDARAAYFPWFGGPGRTWPNPASAGVCTRLVDLTTGEDVTEPGRPGELRVAGPTIMSGYWGGAGDPFDDQGFYRSGDVFAIADDDPTLLRYVDRARDIVVRGGMNISPAELEALIVSHPAVAEVAVVGVPDEVLGERTAAVVVLAPDTAAPTLDDLVAMLRERKVASYKLPERLAVVDALPRNPLGKVLKRELRTWLSSP</sequence>
<dbReference type="Pfam" id="PF13193">
    <property type="entry name" value="AMP-binding_C"/>
    <property type="match status" value="1"/>
</dbReference>
<dbReference type="InterPro" id="IPR000873">
    <property type="entry name" value="AMP-dep_synth/lig_dom"/>
</dbReference>
<evidence type="ECO:0000256" key="1">
    <source>
        <dbReference type="ARBA" id="ARBA00006432"/>
    </source>
</evidence>
<dbReference type="GO" id="GO:0016874">
    <property type="term" value="F:ligase activity"/>
    <property type="evidence" value="ECO:0007669"/>
    <property type="project" value="UniProtKB-KW"/>
</dbReference>
<keyword evidence="6" id="KW-1185">Reference proteome</keyword>
<dbReference type="Proteomes" id="UP000694287">
    <property type="component" value="Unassembled WGS sequence"/>
</dbReference>
<dbReference type="RefSeq" id="WP_218601476.1">
    <property type="nucleotide sequence ID" value="NZ_JADQDJ010000022.1"/>
</dbReference>
<evidence type="ECO:0000256" key="2">
    <source>
        <dbReference type="ARBA" id="ARBA00022598"/>
    </source>
</evidence>
<feature type="domain" description="AMP-dependent synthetase/ligase" evidence="3">
    <location>
        <begin position="33"/>
        <end position="421"/>
    </location>
</feature>
<dbReference type="Pfam" id="PF00501">
    <property type="entry name" value="AMP-binding"/>
    <property type="match status" value="1"/>
</dbReference>
<evidence type="ECO:0000259" key="4">
    <source>
        <dbReference type="Pfam" id="PF13193"/>
    </source>
</evidence>
<proteinExistence type="inferred from homology"/>
<evidence type="ECO:0000313" key="5">
    <source>
        <dbReference type="EMBL" id="MBW0138190.1"/>
    </source>
</evidence>
<organism evidence="5 6">
    <name type="scientific">Pseudonocardia abyssalis</name>
    <dbReference type="NCBI Taxonomy" id="2792008"/>
    <lineage>
        <taxon>Bacteria</taxon>
        <taxon>Bacillati</taxon>
        <taxon>Actinomycetota</taxon>
        <taxon>Actinomycetes</taxon>
        <taxon>Pseudonocardiales</taxon>
        <taxon>Pseudonocardiaceae</taxon>
        <taxon>Pseudonocardia</taxon>
    </lineage>
</organism>
<gene>
    <name evidence="5" type="ORF">I4I81_28570</name>
</gene>
<evidence type="ECO:0000259" key="3">
    <source>
        <dbReference type="Pfam" id="PF00501"/>
    </source>
</evidence>
<dbReference type="PANTHER" id="PTHR43201">
    <property type="entry name" value="ACYL-COA SYNTHETASE"/>
    <property type="match status" value="1"/>
</dbReference>
<dbReference type="EMBL" id="JADQDK010000001">
    <property type="protein sequence ID" value="MBW0138190.1"/>
    <property type="molecule type" value="Genomic_DNA"/>
</dbReference>
<reference evidence="5 6" key="1">
    <citation type="submission" date="2020-11" db="EMBL/GenBank/DDBJ databases">
        <title>Pseudonocardia abyssalis sp. nov. and Pseudonocardia oceani sp. nov., description and phylogenomic analysis of two novel actinomycetes isolated from the deep Southern Ocean.</title>
        <authorList>
            <person name="Parra J."/>
        </authorList>
    </citation>
    <scope>NUCLEOTIDE SEQUENCE [LARGE SCALE GENOMIC DNA]</scope>
    <source>
        <strain evidence="5 6">KRD-168</strain>
    </source>
</reference>
<accession>A0ABS6V105</accession>
<comment type="caution">
    <text evidence="5">The sequence shown here is derived from an EMBL/GenBank/DDBJ whole genome shotgun (WGS) entry which is preliminary data.</text>
</comment>
<protein>
    <submittedName>
        <fullName evidence="5">Acyl--CoA ligase</fullName>
    </submittedName>
</protein>
<comment type="similarity">
    <text evidence="1">Belongs to the ATP-dependent AMP-binding enzyme family.</text>
</comment>
<keyword evidence="2 5" id="KW-0436">Ligase</keyword>
<feature type="domain" description="AMP-binding enzyme C-terminal" evidence="4">
    <location>
        <begin position="471"/>
        <end position="548"/>
    </location>
</feature>
<dbReference type="PANTHER" id="PTHR43201:SF5">
    <property type="entry name" value="MEDIUM-CHAIN ACYL-COA LIGASE ACSF2, MITOCHONDRIAL"/>
    <property type="match status" value="1"/>
</dbReference>
<evidence type="ECO:0000313" key="6">
    <source>
        <dbReference type="Proteomes" id="UP000694287"/>
    </source>
</evidence>